<dbReference type="HOGENOM" id="CLU_100939_0_0_11"/>
<dbReference type="SUPFAM" id="SSF110087">
    <property type="entry name" value="DR1885-like metal-binding protein"/>
    <property type="match status" value="1"/>
</dbReference>
<dbReference type="PANTHER" id="PTHR36302:SF1">
    <property type="entry name" value="COPPER CHAPERONE PCU(A)C"/>
    <property type="match status" value="1"/>
</dbReference>
<dbReference type="Gene3D" id="2.60.40.1890">
    <property type="entry name" value="PCu(A)C copper chaperone"/>
    <property type="match status" value="1"/>
</dbReference>
<reference evidence="2 3" key="1">
    <citation type="journal article" date="2012" name="J. Bacteriol.">
        <title>Complete Genome Sequence of Mycobacterium vaccae Type Strain ATCC 25954.</title>
        <authorList>
            <person name="Ho Y.S."/>
            <person name="Adroub S.A."/>
            <person name="Abadi M."/>
            <person name="Al Alwan B."/>
            <person name="Alkhateeb R."/>
            <person name="Gao G."/>
            <person name="Ragab A."/>
            <person name="Ali S."/>
            <person name="van Soolingen D."/>
            <person name="Bitter W."/>
            <person name="Pain A."/>
            <person name="Abdallah A.M."/>
        </authorList>
    </citation>
    <scope>NUCLEOTIDE SEQUENCE [LARGE SCALE GENOMIC DNA]</scope>
    <source>
        <strain evidence="2 3">ATCC 25954</strain>
    </source>
</reference>
<feature type="chain" id="PRO_5038805513" description="Secreted protein" evidence="1">
    <location>
        <begin position="25"/>
        <end position="167"/>
    </location>
</feature>
<dbReference type="RefSeq" id="WP_003928659.1">
    <property type="nucleotide sequence ID" value="NZ_JH814684.1"/>
</dbReference>
<dbReference type="InterPro" id="IPR036182">
    <property type="entry name" value="PCuAC_sf"/>
</dbReference>
<dbReference type="Proteomes" id="UP000006072">
    <property type="component" value="Unassembled WGS sequence"/>
</dbReference>
<dbReference type="PATRIC" id="fig|1194972.3.peg.3444"/>
<evidence type="ECO:0000256" key="1">
    <source>
        <dbReference type="SAM" id="SignalP"/>
    </source>
</evidence>
<name>K0ULD7_MYCVA</name>
<dbReference type="AlphaFoldDB" id="K0ULD7"/>
<proteinExistence type="predicted"/>
<dbReference type="PANTHER" id="PTHR36302">
    <property type="entry name" value="BLR7088 PROTEIN"/>
    <property type="match status" value="1"/>
</dbReference>
<keyword evidence="1" id="KW-0732">Signal</keyword>
<dbReference type="Pfam" id="PF04314">
    <property type="entry name" value="PCuAC"/>
    <property type="match status" value="1"/>
</dbReference>
<comment type="caution">
    <text evidence="2">The sequence shown here is derived from an EMBL/GenBank/DDBJ whole genome shotgun (WGS) entry which is preliminary data.</text>
</comment>
<dbReference type="PROSITE" id="PS51257">
    <property type="entry name" value="PROKAR_LIPOPROTEIN"/>
    <property type="match status" value="1"/>
</dbReference>
<dbReference type="InterPro" id="IPR058248">
    <property type="entry name" value="Lxx211020-like"/>
</dbReference>
<evidence type="ECO:0008006" key="4">
    <source>
        <dbReference type="Google" id="ProtNLM"/>
    </source>
</evidence>
<dbReference type="EMBL" id="ALQA01000037">
    <property type="protein sequence ID" value="EJZ07927.1"/>
    <property type="molecule type" value="Genomic_DNA"/>
</dbReference>
<evidence type="ECO:0000313" key="3">
    <source>
        <dbReference type="Proteomes" id="UP000006072"/>
    </source>
</evidence>
<dbReference type="eggNOG" id="COG2847">
    <property type="taxonomic scope" value="Bacteria"/>
</dbReference>
<organism evidence="2 3">
    <name type="scientific">Mycolicibacterium vaccae ATCC 25954</name>
    <dbReference type="NCBI Taxonomy" id="1194972"/>
    <lineage>
        <taxon>Bacteria</taxon>
        <taxon>Bacillati</taxon>
        <taxon>Actinomycetota</taxon>
        <taxon>Actinomycetes</taxon>
        <taxon>Mycobacteriales</taxon>
        <taxon>Mycobacteriaceae</taxon>
        <taxon>Mycolicibacterium</taxon>
    </lineage>
</organism>
<gene>
    <name evidence="2" type="ORF">MVAC_17258</name>
</gene>
<protein>
    <recommendedName>
        <fullName evidence="4">Secreted protein</fullName>
    </recommendedName>
</protein>
<sequence>MSSKKFYALILLLAAALSACGTPAQEDGTSMASSVTFESPWARATDSAMTAVFGTLAATGDRDVHLVGATSPAAGRVEIHEIARGAGGVNTMQAKAGGITVPPGGSHELAPGGDHLMLMELTAPLRPGGDVEVTLAFEDGSTLPVTAQVRDFAGGDEEYSGDRHGHG</sequence>
<dbReference type="InterPro" id="IPR007410">
    <property type="entry name" value="LpqE-like"/>
</dbReference>
<feature type="signal peptide" evidence="1">
    <location>
        <begin position="1"/>
        <end position="24"/>
    </location>
</feature>
<evidence type="ECO:0000313" key="2">
    <source>
        <dbReference type="EMBL" id="EJZ07927.1"/>
    </source>
</evidence>
<accession>K0ULD7</accession>
<keyword evidence="3" id="KW-1185">Reference proteome</keyword>